<dbReference type="EMBL" id="LGUG01000002">
    <property type="protein sequence ID" value="KON99420.1"/>
    <property type="molecule type" value="Genomic_DNA"/>
</dbReference>
<evidence type="ECO:0000313" key="3">
    <source>
        <dbReference type="EMBL" id="SDK34858.1"/>
    </source>
</evidence>
<sequence length="65" mass="7720">MKREKGHNHNEQNSIQAHDSIWDEDDVYGISKHEIEVDTDINEDANREKLLDESFTSFLYSLRKK</sequence>
<evidence type="ECO:0000256" key="1">
    <source>
        <dbReference type="SAM" id="MobiDB-lite"/>
    </source>
</evidence>
<proteinExistence type="predicted"/>
<organism evidence="2 4">
    <name type="scientific">Aneurinibacillus migulanus</name>
    <name type="common">Bacillus migulanus</name>
    <dbReference type="NCBI Taxonomy" id="47500"/>
    <lineage>
        <taxon>Bacteria</taxon>
        <taxon>Bacillati</taxon>
        <taxon>Bacillota</taxon>
        <taxon>Bacilli</taxon>
        <taxon>Bacillales</taxon>
        <taxon>Paenibacillaceae</taxon>
        <taxon>Aneurinibacillus group</taxon>
        <taxon>Aneurinibacillus</taxon>
    </lineage>
</organism>
<dbReference type="RefSeq" id="WP_043066305.1">
    <property type="nucleotide sequence ID" value="NZ_BJOA01000208.1"/>
</dbReference>
<accession>A0A0D1XUI7</accession>
<dbReference type="Proteomes" id="UP000182836">
    <property type="component" value="Unassembled WGS sequence"/>
</dbReference>
<evidence type="ECO:0000313" key="5">
    <source>
        <dbReference type="Proteomes" id="UP000182836"/>
    </source>
</evidence>
<reference evidence="3 5" key="2">
    <citation type="submission" date="2016-10" db="EMBL/GenBank/DDBJ databases">
        <authorList>
            <person name="de Groot N.N."/>
        </authorList>
    </citation>
    <scope>NUCLEOTIDE SEQUENCE [LARGE SCALE GENOMIC DNA]</scope>
    <source>
        <strain evidence="3 5">DSM 2895</strain>
    </source>
</reference>
<dbReference type="EMBL" id="FNED01000050">
    <property type="protein sequence ID" value="SDK34858.1"/>
    <property type="molecule type" value="Genomic_DNA"/>
</dbReference>
<dbReference type="GeneID" id="42303896"/>
<dbReference type="PATRIC" id="fig|47500.12.peg.1527"/>
<dbReference type="Proteomes" id="UP000037269">
    <property type="component" value="Unassembled WGS sequence"/>
</dbReference>
<feature type="region of interest" description="Disordered" evidence="1">
    <location>
        <begin position="1"/>
        <end position="20"/>
    </location>
</feature>
<evidence type="ECO:0000313" key="2">
    <source>
        <dbReference type="EMBL" id="KON99420.1"/>
    </source>
</evidence>
<reference evidence="2 4" key="1">
    <citation type="submission" date="2015-07" db="EMBL/GenBank/DDBJ databases">
        <title>Fjat-14205 dsm 2895.</title>
        <authorList>
            <person name="Liu B."/>
            <person name="Wang J."/>
            <person name="Zhu Y."/>
            <person name="Liu G."/>
            <person name="Chen Q."/>
            <person name="Chen Z."/>
            <person name="Lan J."/>
            <person name="Che J."/>
            <person name="Ge C."/>
            <person name="Shi H."/>
            <person name="Pan Z."/>
            <person name="Liu X."/>
        </authorList>
    </citation>
    <scope>NUCLEOTIDE SEQUENCE [LARGE SCALE GENOMIC DNA]</scope>
    <source>
        <strain evidence="2 4">DSM 2895</strain>
    </source>
</reference>
<gene>
    <name evidence="2" type="ORF">AF333_01540</name>
    <name evidence="3" type="ORF">SAMN04487909_15020</name>
</gene>
<dbReference type="OrthoDB" id="2626088at2"/>
<feature type="compositionally biased region" description="Basic and acidic residues" evidence="1">
    <location>
        <begin position="1"/>
        <end position="10"/>
    </location>
</feature>
<protein>
    <submittedName>
        <fullName evidence="2">Uncharacterized protein</fullName>
    </submittedName>
</protein>
<name>A0A0D1XUI7_ANEMI</name>
<dbReference type="AlphaFoldDB" id="A0A0D1XUI7"/>
<evidence type="ECO:0000313" key="4">
    <source>
        <dbReference type="Proteomes" id="UP000037269"/>
    </source>
</evidence>
<keyword evidence="4" id="KW-1185">Reference proteome</keyword>